<proteinExistence type="predicted"/>
<keyword evidence="3" id="KW-1185">Reference proteome</keyword>
<reference evidence="2 3" key="1">
    <citation type="journal article" date="2021" name="Sci. Rep.">
        <title>The distribution of antibiotic resistance genes in chicken gut microbiota commensals.</title>
        <authorList>
            <person name="Juricova H."/>
            <person name="Matiasovicova J."/>
            <person name="Kubasova T."/>
            <person name="Cejkova D."/>
            <person name="Rychlik I."/>
        </authorList>
    </citation>
    <scope>NUCLEOTIDE SEQUENCE [LARGE SCALE GENOMIC DNA]</scope>
    <source>
        <strain evidence="2 3">An425</strain>
    </source>
</reference>
<organism evidence="2 3">
    <name type="scientific">Fusobacterium mortiferum</name>
    <dbReference type="NCBI Taxonomy" id="850"/>
    <lineage>
        <taxon>Bacteria</taxon>
        <taxon>Fusobacteriati</taxon>
        <taxon>Fusobacteriota</taxon>
        <taxon>Fusobacteriia</taxon>
        <taxon>Fusobacteriales</taxon>
        <taxon>Fusobacteriaceae</taxon>
        <taxon>Fusobacterium</taxon>
    </lineage>
</organism>
<comment type="caution">
    <text evidence="2">The sequence shown here is derived from an EMBL/GenBank/DDBJ whole genome shotgun (WGS) entry which is preliminary data.</text>
</comment>
<dbReference type="RefSeq" id="WP_204716585.1">
    <property type="nucleotide sequence ID" value="NZ_JACJLT010000127.1"/>
</dbReference>
<evidence type="ECO:0000313" key="3">
    <source>
        <dbReference type="Proteomes" id="UP000728968"/>
    </source>
</evidence>
<evidence type="ECO:0000259" key="1">
    <source>
        <dbReference type="Pfam" id="PF24698"/>
    </source>
</evidence>
<dbReference type="Proteomes" id="UP000728968">
    <property type="component" value="Unassembled WGS sequence"/>
</dbReference>
<name>A0ABS2G3Z1_FUSMR</name>
<dbReference type="Pfam" id="PF24698">
    <property type="entry name" value="DUF7662"/>
    <property type="match status" value="1"/>
</dbReference>
<sequence>MKYIEFYRFLENNTKKKLELTYEDIEKIINHKLPTSAYKYQAYFSNSLSHPISRIWLELGYIQTKLELGKYLILEKIA</sequence>
<dbReference type="InterPro" id="IPR056079">
    <property type="entry name" value="DUF7662"/>
</dbReference>
<protein>
    <recommendedName>
        <fullName evidence="1">DUF7662 domain-containing protein</fullName>
    </recommendedName>
</protein>
<dbReference type="EMBL" id="JACJLT010000127">
    <property type="protein sequence ID" value="MBM6875915.1"/>
    <property type="molecule type" value="Genomic_DNA"/>
</dbReference>
<evidence type="ECO:0000313" key="2">
    <source>
        <dbReference type="EMBL" id="MBM6875915.1"/>
    </source>
</evidence>
<feature type="domain" description="DUF7662" evidence="1">
    <location>
        <begin position="4"/>
        <end position="76"/>
    </location>
</feature>
<gene>
    <name evidence="2" type="ORF">H6A04_09685</name>
</gene>
<accession>A0ABS2G3Z1</accession>